<protein>
    <submittedName>
        <fullName evidence="1">Uncharacterized protein</fullName>
    </submittedName>
</protein>
<organism evidence="1 2">
    <name type="scientific">Pluteus cervinus</name>
    <dbReference type="NCBI Taxonomy" id="181527"/>
    <lineage>
        <taxon>Eukaryota</taxon>
        <taxon>Fungi</taxon>
        <taxon>Dikarya</taxon>
        <taxon>Basidiomycota</taxon>
        <taxon>Agaricomycotina</taxon>
        <taxon>Agaricomycetes</taxon>
        <taxon>Agaricomycetidae</taxon>
        <taxon>Agaricales</taxon>
        <taxon>Pluteineae</taxon>
        <taxon>Pluteaceae</taxon>
        <taxon>Pluteus</taxon>
    </lineage>
</organism>
<proteinExistence type="predicted"/>
<evidence type="ECO:0000313" key="1">
    <source>
        <dbReference type="EMBL" id="TFK69253.1"/>
    </source>
</evidence>
<evidence type="ECO:0000313" key="2">
    <source>
        <dbReference type="Proteomes" id="UP000308600"/>
    </source>
</evidence>
<accession>A0ACD3AU46</accession>
<dbReference type="Proteomes" id="UP000308600">
    <property type="component" value="Unassembled WGS sequence"/>
</dbReference>
<sequence>MACYVACYDQIRILSSDMKFPVGFNCWFIALVAHWIVLMPFSLGSPNSKLCQFLERKGLLGIIRGQEVQYNDGRRNFIGGPECMQSRRIGGFQEDEETKAGPDAERVFQLLQEDAENATELNVGSPMSDRTPAHASGRHSDILDEHIPGSFDESSTYHSEVNRGFCREWKGISDFS</sequence>
<name>A0ACD3AU46_9AGAR</name>
<keyword evidence="2" id="KW-1185">Reference proteome</keyword>
<gene>
    <name evidence="1" type="ORF">BDN72DRAFT_857838</name>
</gene>
<dbReference type="EMBL" id="ML208334">
    <property type="protein sequence ID" value="TFK69253.1"/>
    <property type="molecule type" value="Genomic_DNA"/>
</dbReference>
<reference evidence="1 2" key="1">
    <citation type="journal article" date="2019" name="Nat. Ecol. Evol.">
        <title>Megaphylogeny resolves global patterns of mushroom evolution.</title>
        <authorList>
            <person name="Varga T."/>
            <person name="Krizsan K."/>
            <person name="Foldi C."/>
            <person name="Dima B."/>
            <person name="Sanchez-Garcia M."/>
            <person name="Sanchez-Ramirez S."/>
            <person name="Szollosi G.J."/>
            <person name="Szarkandi J.G."/>
            <person name="Papp V."/>
            <person name="Albert L."/>
            <person name="Andreopoulos W."/>
            <person name="Angelini C."/>
            <person name="Antonin V."/>
            <person name="Barry K.W."/>
            <person name="Bougher N.L."/>
            <person name="Buchanan P."/>
            <person name="Buyck B."/>
            <person name="Bense V."/>
            <person name="Catcheside P."/>
            <person name="Chovatia M."/>
            <person name="Cooper J."/>
            <person name="Damon W."/>
            <person name="Desjardin D."/>
            <person name="Finy P."/>
            <person name="Geml J."/>
            <person name="Haridas S."/>
            <person name="Hughes K."/>
            <person name="Justo A."/>
            <person name="Karasinski D."/>
            <person name="Kautmanova I."/>
            <person name="Kiss B."/>
            <person name="Kocsube S."/>
            <person name="Kotiranta H."/>
            <person name="LaButti K.M."/>
            <person name="Lechner B.E."/>
            <person name="Liimatainen K."/>
            <person name="Lipzen A."/>
            <person name="Lukacs Z."/>
            <person name="Mihaltcheva S."/>
            <person name="Morgado L.N."/>
            <person name="Niskanen T."/>
            <person name="Noordeloos M.E."/>
            <person name="Ohm R.A."/>
            <person name="Ortiz-Santana B."/>
            <person name="Ovrebo C."/>
            <person name="Racz N."/>
            <person name="Riley R."/>
            <person name="Savchenko A."/>
            <person name="Shiryaev A."/>
            <person name="Soop K."/>
            <person name="Spirin V."/>
            <person name="Szebenyi C."/>
            <person name="Tomsovsky M."/>
            <person name="Tulloss R.E."/>
            <person name="Uehling J."/>
            <person name="Grigoriev I.V."/>
            <person name="Vagvolgyi C."/>
            <person name="Papp T."/>
            <person name="Martin F.M."/>
            <person name="Miettinen O."/>
            <person name="Hibbett D.S."/>
            <person name="Nagy L.G."/>
        </authorList>
    </citation>
    <scope>NUCLEOTIDE SEQUENCE [LARGE SCALE GENOMIC DNA]</scope>
    <source>
        <strain evidence="1 2">NL-1719</strain>
    </source>
</reference>